<keyword evidence="7 15" id="KW-0479">Metal-binding</keyword>
<comment type="catalytic activity">
    <reaction evidence="1">
        <text>Release of an N-terminal tripeptide from a polypeptide.</text>
        <dbReference type="EC" id="3.4.14.10"/>
    </reaction>
</comment>
<dbReference type="Pfam" id="PF00082">
    <property type="entry name" value="Peptidase_S8"/>
    <property type="match status" value="1"/>
</dbReference>
<sequence length="591" mass="62726">MRLQPMLGTALWALSQTVSCRAVSSSAADLVEHETTPVLPAGWTYHSPASDNETLQLRIALAHPQDADHLRLALSVSDPSSPTYGNYLSATELQAVLPDLSAVGAAVTEWLKSADGVQHVSQQGEWISFTTSVGAARSLLAASFAQYSFNGETPVLRTQSYSVPAPLKDSVDFIFPATQFLAEGGSRRYEQYSRNKLETRQHNLPGPANCSTDTCPKNLASKYNIDYFPPDASSGSSIAIAGFLEQYPNRTDFQSFLHNYGLNNYTVDYTTALVNGGIAPDEPDVAGAEAMLDVEYAFAFTGPLPATYISTGGRAPQLHQPGNTTVPPSQADNEPYLEFLNYLLALDAPPHVISISYSDDEQTVPPAYARRVCDLFARLALRGVSVIDASGDGGAVGTGSADCVNANGETRFIPTFPATCPWVTSVGASAAWGGPATWSAGGFSDYFARPAWQDAAVDAYVGALNGSHAPYYDAAGRAFPDVSLIGVAYVTTVGGYTSTQKGTSASTPVFAAMVALLNDLRLRAGKPVLGFLNPLLYSDALKDVYRDVADGQSGGCANATWFEPGWEALPGWDATTGLGEPDFAKMRAVVV</sequence>
<evidence type="ECO:0000256" key="3">
    <source>
        <dbReference type="ARBA" id="ARBA00004239"/>
    </source>
</evidence>
<keyword evidence="13" id="KW-0865">Zymogen</keyword>
<dbReference type="GO" id="GO:0008240">
    <property type="term" value="F:tripeptidyl-peptidase activity"/>
    <property type="evidence" value="ECO:0007669"/>
    <property type="project" value="UniProtKB-EC"/>
</dbReference>
<dbReference type="InterPro" id="IPR030400">
    <property type="entry name" value="Sedolisin_dom"/>
</dbReference>
<keyword evidence="9 15" id="KW-0378">Hydrolase</keyword>
<feature type="chain" id="PRO_5013227166" description="tripeptidyl-peptidase II" evidence="16">
    <location>
        <begin position="23"/>
        <end position="591"/>
    </location>
</feature>
<dbReference type="CDD" id="cd04056">
    <property type="entry name" value="Peptidases_S53"/>
    <property type="match status" value="1"/>
</dbReference>
<dbReference type="CDD" id="cd11377">
    <property type="entry name" value="Pro-peptidase_S53"/>
    <property type="match status" value="1"/>
</dbReference>
<keyword evidence="10 15" id="KW-0720">Serine protease</keyword>
<dbReference type="GO" id="GO:0006508">
    <property type="term" value="P:proteolysis"/>
    <property type="evidence" value="ECO:0007669"/>
    <property type="project" value="UniProtKB-KW"/>
</dbReference>
<evidence type="ECO:0000256" key="10">
    <source>
        <dbReference type="ARBA" id="ARBA00022825"/>
    </source>
</evidence>
<evidence type="ECO:0000313" key="18">
    <source>
        <dbReference type="EMBL" id="OMP82011.1"/>
    </source>
</evidence>
<keyword evidence="11 15" id="KW-0106">Calcium</keyword>
<dbReference type="InterPro" id="IPR036852">
    <property type="entry name" value="Peptidase_S8/S53_dom_sf"/>
</dbReference>
<feature type="active site" description="Charge relay system" evidence="15">
    <location>
        <position position="289"/>
    </location>
</feature>
<keyword evidence="6 15" id="KW-0645">Protease</keyword>
<dbReference type="PROSITE" id="PS00138">
    <property type="entry name" value="SUBTILASE_SER"/>
    <property type="match status" value="1"/>
</dbReference>
<evidence type="ECO:0000256" key="7">
    <source>
        <dbReference type="ARBA" id="ARBA00022723"/>
    </source>
</evidence>
<dbReference type="InterPro" id="IPR023828">
    <property type="entry name" value="Peptidase_S8_Ser-AS"/>
</dbReference>
<dbReference type="GO" id="GO:0046872">
    <property type="term" value="F:metal ion binding"/>
    <property type="evidence" value="ECO:0007669"/>
    <property type="project" value="UniProtKB-UniRule"/>
</dbReference>
<comment type="caution">
    <text evidence="18">The sequence shown here is derived from an EMBL/GenBank/DDBJ whole genome shotgun (WGS) entry which is preliminary data.</text>
</comment>
<evidence type="ECO:0000256" key="4">
    <source>
        <dbReference type="ARBA" id="ARBA00012462"/>
    </source>
</evidence>
<dbReference type="SMART" id="SM00944">
    <property type="entry name" value="Pro-kuma_activ"/>
    <property type="match status" value="1"/>
</dbReference>
<dbReference type="EMBL" id="MSZU01000114">
    <property type="protein sequence ID" value="OMP82011.1"/>
    <property type="molecule type" value="Genomic_DNA"/>
</dbReference>
<dbReference type="STRING" id="420778.A0A1S8B4A6"/>
<dbReference type="GO" id="GO:0005576">
    <property type="term" value="C:extracellular region"/>
    <property type="evidence" value="ECO:0007669"/>
    <property type="project" value="UniProtKB-SubCell"/>
</dbReference>
<dbReference type="Pfam" id="PF09286">
    <property type="entry name" value="Pro-kuma_activ"/>
    <property type="match status" value="1"/>
</dbReference>
<accession>A0A1S8B4A6</accession>
<feature type="active site" description="Charge relay system" evidence="15">
    <location>
        <position position="293"/>
    </location>
</feature>
<dbReference type="PANTHER" id="PTHR14218:SF15">
    <property type="entry name" value="TRIPEPTIDYL-PEPTIDASE 1"/>
    <property type="match status" value="1"/>
</dbReference>
<evidence type="ECO:0000256" key="14">
    <source>
        <dbReference type="ARBA" id="ARBA00023180"/>
    </source>
</evidence>
<dbReference type="InterPro" id="IPR050819">
    <property type="entry name" value="Tripeptidyl-peptidase_I"/>
</dbReference>
<dbReference type="FunFam" id="3.40.50.200:FF:000015">
    <property type="entry name" value="Tripeptidyl peptidase A"/>
    <property type="match status" value="1"/>
</dbReference>
<feature type="active site" description="Charge relay system" evidence="15">
    <location>
        <position position="504"/>
    </location>
</feature>
<evidence type="ECO:0000313" key="19">
    <source>
        <dbReference type="Proteomes" id="UP000190776"/>
    </source>
</evidence>
<feature type="binding site" evidence="15">
    <location>
        <position position="571"/>
    </location>
    <ligand>
        <name>Ca(2+)</name>
        <dbReference type="ChEBI" id="CHEBI:29108"/>
    </ligand>
</feature>
<dbReference type="PANTHER" id="PTHR14218">
    <property type="entry name" value="PROTEASE S8 TRIPEPTIDYL PEPTIDASE I CLN2"/>
    <property type="match status" value="1"/>
</dbReference>
<dbReference type="GO" id="GO:0004252">
    <property type="term" value="F:serine-type endopeptidase activity"/>
    <property type="evidence" value="ECO:0007669"/>
    <property type="project" value="UniProtKB-UniRule"/>
</dbReference>
<evidence type="ECO:0000256" key="11">
    <source>
        <dbReference type="ARBA" id="ARBA00022837"/>
    </source>
</evidence>
<evidence type="ECO:0000256" key="2">
    <source>
        <dbReference type="ARBA" id="ARBA00002451"/>
    </source>
</evidence>
<dbReference type="Proteomes" id="UP000190776">
    <property type="component" value="Unassembled WGS sequence"/>
</dbReference>
<comment type="cofactor">
    <cofactor evidence="15">
        <name>Ca(2+)</name>
        <dbReference type="ChEBI" id="CHEBI:29108"/>
    </cofactor>
    <text evidence="15">Binds 1 Ca(2+) ion per subunit.</text>
</comment>
<evidence type="ECO:0000256" key="9">
    <source>
        <dbReference type="ARBA" id="ARBA00022801"/>
    </source>
</evidence>
<dbReference type="InterPro" id="IPR000209">
    <property type="entry name" value="Peptidase_S8/S53_dom"/>
</dbReference>
<evidence type="ECO:0000256" key="12">
    <source>
        <dbReference type="ARBA" id="ARBA00023026"/>
    </source>
</evidence>
<feature type="domain" description="Peptidase S53" evidence="17">
    <location>
        <begin position="213"/>
        <end position="591"/>
    </location>
</feature>
<evidence type="ECO:0000256" key="16">
    <source>
        <dbReference type="SAM" id="SignalP"/>
    </source>
</evidence>
<feature type="binding site" evidence="15">
    <location>
        <position position="547"/>
    </location>
    <ligand>
        <name>Ca(2+)</name>
        <dbReference type="ChEBI" id="CHEBI:29108"/>
    </ligand>
</feature>
<organism evidence="18 19">
    <name type="scientific">Diplodia seriata</name>
    <dbReference type="NCBI Taxonomy" id="420778"/>
    <lineage>
        <taxon>Eukaryota</taxon>
        <taxon>Fungi</taxon>
        <taxon>Dikarya</taxon>
        <taxon>Ascomycota</taxon>
        <taxon>Pezizomycotina</taxon>
        <taxon>Dothideomycetes</taxon>
        <taxon>Dothideomycetes incertae sedis</taxon>
        <taxon>Botryosphaeriales</taxon>
        <taxon>Botryosphaeriaceae</taxon>
        <taxon>Diplodia</taxon>
    </lineage>
</organism>
<keyword evidence="12" id="KW-0843">Virulence</keyword>
<evidence type="ECO:0000256" key="8">
    <source>
        <dbReference type="ARBA" id="ARBA00022729"/>
    </source>
</evidence>
<protein>
    <recommendedName>
        <fullName evidence="4">tripeptidyl-peptidase II</fullName>
        <ecNumber evidence="4">3.4.14.10</ecNumber>
    </recommendedName>
</protein>
<dbReference type="SUPFAM" id="SSF54897">
    <property type="entry name" value="Protease propeptides/inhibitors"/>
    <property type="match status" value="1"/>
</dbReference>
<evidence type="ECO:0000256" key="6">
    <source>
        <dbReference type="ARBA" id="ARBA00022670"/>
    </source>
</evidence>
<dbReference type="AlphaFoldDB" id="A0A1S8B4A6"/>
<feature type="binding site" evidence="15">
    <location>
        <position position="548"/>
    </location>
    <ligand>
        <name>Ca(2+)</name>
        <dbReference type="ChEBI" id="CHEBI:29108"/>
    </ligand>
</feature>
<reference evidence="18 19" key="1">
    <citation type="submission" date="2017-01" db="EMBL/GenBank/DDBJ databases">
        <title>Draft genome sequence of Diplodia seriata F98.1, a fungal species involved in grapevine trunk diseases.</title>
        <authorList>
            <person name="Robert-Siegwald G."/>
            <person name="Vallet J."/>
            <person name="Abou-Mansour E."/>
            <person name="Xu J."/>
            <person name="Rey P."/>
            <person name="Bertsch C."/>
            <person name="Rego C."/>
            <person name="Larignon P."/>
            <person name="Fontaine F."/>
            <person name="Lebrun M.-H."/>
        </authorList>
    </citation>
    <scope>NUCLEOTIDE SEQUENCE [LARGE SCALE GENOMIC DNA]</scope>
    <source>
        <strain evidence="18 19">F98.1</strain>
    </source>
</reference>
<dbReference type="EC" id="3.4.14.10" evidence="4"/>
<evidence type="ECO:0000256" key="5">
    <source>
        <dbReference type="ARBA" id="ARBA00022525"/>
    </source>
</evidence>
<feature type="signal peptide" evidence="16">
    <location>
        <begin position="1"/>
        <end position="22"/>
    </location>
</feature>
<proteinExistence type="predicted"/>
<evidence type="ECO:0000256" key="15">
    <source>
        <dbReference type="PROSITE-ProRule" id="PRU01032"/>
    </source>
</evidence>
<feature type="binding site" evidence="15">
    <location>
        <position position="573"/>
    </location>
    <ligand>
        <name>Ca(2+)</name>
        <dbReference type="ChEBI" id="CHEBI:29108"/>
    </ligand>
</feature>
<dbReference type="Gene3D" id="3.40.50.200">
    <property type="entry name" value="Peptidase S8/S53 domain"/>
    <property type="match status" value="1"/>
</dbReference>
<name>A0A1S8B4A6_9PEZI</name>
<evidence type="ECO:0000256" key="1">
    <source>
        <dbReference type="ARBA" id="ARBA00001910"/>
    </source>
</evidence>
<keyword evidence="14" id="KW-0325">Glycoprotein</keyword>
<comment type="subcellular location">
    <subcellularLocation>
        <location evidence="3">Secreted</location>
        <location evidence="3">Extracellular space</location>
    </subcellularLocation>
</comment>
<keyword evidence="8 16" id="KW-0732">Signal</keyword>
<evidence type="ECO:0000256" key="13">
    <source>
        <dbReference type="ARBA" id="ARBA00023145"/>
    </source>
</evidence>
<comment type="function">
    <text evidence="2">Secreted tripeptidyl-peptidase which degrades proteins at acidic pHs and is involved in virulence.</text>
</comment>
<dbReference type="PROSITE" id="PS51695">
    <property type="entry name" value="SEDOLISIN"/>
    <property type="match status" value="1"/>
</dbReference>
<dbReference type="InterPro" id="IPR015366">
    <property type="entry name" value="S53_propep"/>
</dbReference>
<dbReference type="SUPFAM" id="SSF52743">
    <property type="entry name" value="Subtilisin-like"/>
    <property type="match status" value="1"/>
</dbReference>
<gene>
    <name evidence="18" type="ORF">BK809_0006320</name>
</gene>
<evidence type="ECO:0000259" key="17">
    <source>
        <dbReference type="PROSITE" id="PS51695"/>
    </source>
</evidence>
<dbReference type="OrthoDB" id="2919105at2759"/>
<keyword evidence="5" id="KW-0964">Secreted</keyword>